<evidence type="ECO:0000256" key="1">
    <source>
        <dbReference type="ARBA" id="ARBA00001966"/>
    </source>
</evidence>
<dbReference type="GO" id="GO:0046872">
    <property type="term" value="F:metal ion binding"/>
    <property type="evidence" value="ECO:0007669"/>
    <property type="project" value="UniProtKB-KW"/>
</dbReference>
<dbReference type="PROSITE" id="PS51918">
    <property type="entry name" value="RADICAL_SAM"/>
    <property type="match status" value="1"/>
</dbReference>
<dbReference type="InterPro" id="IPR058240">
    <property type="entry name" value="rSAM_sf"/>
</dbReference>
<dbReference type="SUPFAM" id="SSF102114">
    <property type="entry name" value="Radical SAM enzymes"/>
    <property type="match status" value="1"/>
</dbReference>
<reference evidence="7 8" key="1">
    <citation type="submission" date="2019-02" db="EMBL/GenBank/DDBJ databases">
        <title>Deep-cultivation of Planctomycetes and their phenomic and genomic characterization uncovers novel biology.</title>
        <authorList>
            <person name="Wiegand S."/>
            <person name="Jogler M."/>
            <person name="Boedeker C."/>
            <person name="Pinto D."/>
            <person name="Vollmers J."/>
            <person name="Rivas-Marin E."/>
            <person name="Kohn T."/>
            <person name="Peeters S.H."/>
            <person name="Heuer A."/>
            <person name="Rast P."/>
            <person name="Oberbeckmann S."/>
            <person name="Bunk B."/>
            <person name="Jeske O."/>
            <person name="Meyerdierks A."/>
            <person name="Storesund J.E."/>
            <person name="Kallscheuer N."/>
            <person name="Luecker S."/>
            <person name="Lage O.M."/>
            <person name="Pohl T."/>
            <person name="Merkel B.J."/>
            <person name="Hornburger P."/>
            <person name="Mueller R.-W."/>
            <person name="Bruemmer F."/>
            <person name="Labrenz M."/>
            <person name="Spormann A.M."/>
            <person name="Op den Camp H."/>
            <person name="Overmann J."/>
            <person name="Amann R."/>
            <person name="Jetten M.S.M."/>
            <person name="Mascher T."/>
            <person name="Medema M.H."/>
            <person name="Devos D.P."/>
            <person name="Kaster A.-K."/>
            <person name="Ovreas L."/>
            <person name="Rohde M."/>
            <person name="Galperin M.Y."/>
            <person name="Jogler C."/>
        </authorList>
    </citation>
    <scope>NUCLEOTIDE SEQUENCE [LARGE SCALE GENOMIC DNA]</scope>
    <source>
        <strain evidence="7 8">Pla85_3_4</strain>
    </source>
</reference>
<evidence type="ECO:0000256" key="5">
    <source>
        <dbReference type="ARBA" id="ARBA00023014"/>
    </source>
</evidence>
<dbReference type="RefSeq" id="WP_145051053.1">
    <property type="nucleotide sequence ID" value="NZ_CP036433.1"/>
</dbReference>
<dbReference type="AlphaFoldDB" id="A0A518DPL7"/>
<keyword evidence="8" id="KW-1185">Reference proteome</keyword>
<proteinExistence type="predicted"/>
<dbReference type="Pfam" id="PF04055">
    <property type="entry name" value="Radical_SAM"/>
    <property type="match status" value="1"/>
</dbReference>
<organism evidence="7 8">
    <name type="scientific">Lignipirellula cremea</name>
    <dbReference type="NCBI Taxonomy" id="2528010"/>
    <lineage>
        <taxon>Bacteria</taxon>
        <taxon>Pseudomonadati</taxon>
        <taxon>Planctomycetota</taxon>
        <taxon>Planctomycetia</taxon>
        <taxon>Pirellulales</taxon>
        <taxon>Pirellulaceae</taxon>
        <taxon>Lignipirellula</taxon>
    </lineage>
</organism>
<dbReference type="InterPro" id="IPR034474">
    <property type="entry name" value="Methyltransferase_Class_D"/>
</dbReference>
<dbReference type="PANTHER" id="PTHR43306">
    <property type="entry name" value="7,8-DIHYDRO-6-HYDROXYMETHYLPTERIN DIMETHYLTRANSFERASE"/>
    <property type="match status" value="1"/>
</dbReference>
<dbReference type="PANTHER" id="PTHR43306:SF1">
    <property type="entry name" value="7,8-DIHYDRO-6-HYDROXYMETHYLPTERIN DIMETHYLTRANSFERASE"/>
    <property type="match status" value="1"/>
</dbReference>
<evidence type="ECO:0000256" key="4">
    <source>
        <dbReference type="ARBA" id="ARBA00023004"/>
    </source>
</evidence>
<dbReference type="KEGG" id="lcre:Pla8534_15640"/>
<keyword evidence="5" id="KW-0411">Iron-sulfur</keyword>
<dbReference type="Pfam" id="PF23545">
    <property type="entry name" value="Zn_ribbon_HMPTM"/>
    <property type="match status" value="1"/>
</dbReference>
<dbReference type="GO" id="GO:0051536">
    <property type="term" value="F:iron-sulfur cluster binding"/>
    <property type="evidence" value="ECO:0007669"/>
    <property type="project" value="UniProtKB-KW"/>
</dbReference>
<evidence type="ECO:0000256" key="3">
    <source>
        <dbReference type="ARBA" id="ARBA00022723"/>
    </source>
</evidence>
<dbReference type="GO" id="GO:0003824">
    <property type="term" value="F:catalytic activity"/>
    <property type="evidence" value="ECO:0007669"/>
    <property type="project" value="InterPro"/>
</dbReference>
<evidence type="ECO:0000313" key="8">
    <source>
        <dbReference type="Proteomes" id="UP000317648"/>
    </source>
</evidence>
<dbReference type="Gene3D" id="3.20.20.70">
    <property type="entry name" value="Aldolase class I"/>
    <property type="match status" value="1"/>
</dbReference>
<sequence>MVQVRNYSFLGTTQSLCPECLALTPTKIIERGGRVYFRKRCPTHGEREDFVCSDVRFYDRLEYVTPAKLPNQFGVEPDKGCPFDCGLCTEHEQHTCVALVEITGNCNLTCPMCFAASAPGGKHLTLAECCAAIDRLVKVEGRPEVLQLSGGEPTLHPQFDQILDYALAQPIDYVQINTNGVRLAHDPQLVERIARHADRLEVFLQFDGLDDRVYQALRGEPLLAIKQQAVERLGAAGVHITLAVTLQGGLNEDQIGPIARFAIERPWINGINFQPATYSGRHVLPAELEQRVTFPDVIKALAVQTDGMFRESDFFPLPCAHPNCHSLTFVYRSQGRCVPLTRFFDPRENLDLLANGVTLTRARSRDLIMQYLGRQACCGDGGCGPADGDDNLIAMPGAPATGKQASKRQTPAWTLPDDDPETAELAAEFVQKALAEELGAEDVLRITITSFLDAYNFDVRRVMKCCTHHVLPSGHVIPFCAYNVLYRNGAVELPDLKQQPAAVENSRASE</sequence>
<dbReference type="InterPro" id="IPR013785">
    <property type="entry name" value="Aldolase_TIM"/>
</dbReference>
<dbReference type="EMBL" id="CP036433">
    <property type="protein sequence ID" value="QDU93781.1"/>
    <property type="molecule type" value="Genomic_DNA"/>
</dbReference>
<dbReference type="CDD" id="cd01335">
    <property type="entry name" value="Radical_SAM"/>
    <property type="match status" value="1"/>
</dbReference>
<dbReference type="SFLD" id="SFLDG01067">
    <property type="entry name" value="SPASM/twitch_domain_containing"/>
    <property type="match status" value="1"/>
</dbReference>
<protein>
    <submittedName>
        <fullName evidence="7">Cyclic pyranopterin monophosphate synthase</fullName>
    </submittedName>
</protein>
<feature type="domain" description="Radical SAM core" evidence="6">
    <location>
        <begin position="89"/>
        <end position="310"/>
    </location>
</feature>
<keyword evidence="4" id="KW-0408">Iron</keyword>
<dbReference type="InterPro" id="IPR007197">
    <property type="entry name" value="rSAM"/>
</dbReference>
<comment type="cofactor">
    <cofactor evidence="1">
        <name>[4Fe-4S] cluster</name>
        <dbReference type="ChEBI" id="CHEBI:49883"/>
    </cofactor>
</comment>
<dbReference type="Proteomes" id="UP000317648">
    <property type="component" value="Chromosome"/>
</dbReference>
<gene>
    <name evidence="7" type="primary">moaA_1</name>
    <name evidence="7" type="ORF">Pla8534_15640</name>
</gene>
<keyword evidence="3" id="KW-0479">Metal-binding</keyword>
<name>A0A518DPL7_9BACT</name>
<keyword evidence="2" id="KW-0949">S-adenosyl-L-methionine</keyword>
<evidence type="ECO:0000256" key="2">
    <source>
        <dbReference type="ARBA" id="ARBA00022691"/>
    </source>
</evidence>
<accession>A0A518DPL7</accession>
<dbReference type="SFLD" id="SFLDS00029">
    <property type="entry name" value="Radical_SAM"/>
    <property type="match status" value="1"/>
</dbReference>
<dbReference type="SFLD" id="SFLDG01100">
    <property type="entry name" value="methyltransferase_(Class_D)"/>
    <property type="match status" value="1"/>
</dbReference>
<evidence type="ECO:0000259" key="6">
    <source>
        <dbReference type="PROSITE" id="PS51918"/>
    </source>
</evidence>
<dbReference type="InterPro" id="IPR056488">
    <property type="entry name" value="Zn_ribbon_HMPTM"/>
</dbReference>
<dbReference type="OrthoDB" id="7021155at2"/>
<evidence type="ECO:0000313" key="7">
    <source>
        <dbReference type="EMBL" id="QDU93781.1"/>
    </source>
</evidence>